<evidence type="ECO:0000256" key="3">
    <source>
        <dbReference type="ARBA" id="ARBA00022833"/>
    </source>
</evidence>
<feature type="compositionally biased region" description="Basic and acidic residues" evidence="5">
    <location>
        <begin position="87"/>
        <end position="96"/>
    </location>
</feature>
<feature type="compositionally biased region" description="Polar residues" evidence="5">
    <location>
        <begin position="61"/>
        <end position="86"/>
    </location>
</feature>
<dbReference type="GO" id="GO:0051726">
    <property type="term" value="P:regulation of cell cycle"/>
    <property type="evidence" value="ECO:0007669"/>
    <property type="project" value="TreeGrafter"/>
</dbReference>
<keyword evidence="3" id="KW-0862">Zinc</keyword>
<dbReference type="GO" id="GO:0043027">
    <property type="term" value="F:cysteine-type endopeptidase inhibitor activity involved in apoptotic process"/>
    <property type="evidence" value="ECO:0007669"/>
    <property type="project" value="TreeGrafter"/>
</dbReference>
<proteinExistence type="inferred from homology"/>
<sequence length="316" mass="36052">MTYCTDCSGGYSSVHQINNYQDRISEHIGEENDTFFRVQSLQLIANQRSELVCTGQQRGFTGTPSVSNGQPNVNGSDSFGIQNGHSDSIDRDQERYDKEQEYKRLAAEQHERKRKYLFTQENNVSHERDTDTESNQRVISPKFRAYSREDIRERSFVGFTSASKWTTSVFAISGYFYKGFSDITACYQCGFVHKNWQKDDDPILVHIKNQPNCQHIKELKVKNIESCKHLGNDSENDVEMTEVTTATENLSINQNEAVDPRLICKVCLVNKLGFTIQPCGHLVICHSCCQLLFSQKKPCPVCRGPIEKAIRTLIPE</sequence>
<dbReference type="Pfam" id="PF13920">
    <property type="entry name" value="zf-C3HC4_3"/>
    <property type="match status" value="1"/>
</dbReference>
<comment type="similarity">
    <text evidence="1">Belongs to the IAP family.</text>
</comment>
<evidence type="ECO:0000256" key="5">
    <source>
        <dbReference type="SAM" id="MobiDB-lite"/>
    </source>
</evidence>
<name>A0A6J8CHR3_MYTCO</name>
<keyword evidence="2 4" id="KW-0863">Zinc-finger</keyword>
<dbReference type="SUPFAM" id="SSF57924">
    <property type="entry name" value="Inhibitor of apoptosis (IAP) repeat"/>
    <property type="match status" value="1"/>
</dbReference>
<evidence type="ECO:0000313" key="7">
    <source>
        <dbReference type="EMBL" id="CAC5394607.1"/>
    </source>
</evidence>
<evidence type="ECO:0000256" key="4">
    <source>
        <dbReference type="PROSITE-ProRule" id="PRU00175"/>
    </source>
</evidence>
<dbReference type="InterPro" id="IPR050784">
    <property type="entry name" value="IAP"/>
</dbReference>
<dbReference type="Gene3D" id="3.30.40.10">
    <property type="entry name" value="Zinc/RING finger domain, C3HC4 (zinc finger)"/>
    <property type="match status" value="1"/>
</dbReference>
<dbReference type="EMBL" id="CACVKT020005320">
    <property type="protein sequence ID" value="CAC5394607.1"/>
    <property type="molecule type" value="Genomic_DNA"/>
</dbReference>
<dbReference type="GO" id="GO:0031398">
    <property type="term" value="P:positive regulation of protein ubiquitination"/>
    <property type="evidence" value="ECO:0007669"/>
    <property type="project" value="TreeGrafter"/>
</dbReference>
<dbReference type="PANTHER" id="PTHR10044">
    <property type="entry name" value="INHIBITOR OF APOPTOSIS"/>
    <property type="match status" value="1"/>
</dbReference>
<dbReference type="GO" id="GO:0061630">
    <property type="term" value="F:ubiquitin protein ligase activity"/>
    <property type="evidence" value="ECO:0007669"/>
    <property type="project" value="TreeGrafter"/>
</dbReference>
<protein>
    <submittedName>
        <fullName evidence="7">BIRC7_8</fullName>
    </submittedName>
</protein>
<dbReference type="GO" id="GO:0005737">
    <property type="term" value="C:cytoplasm"/>
    <property type="evidence" value="ECO:0007669"/>
    <property type="project" value="TreeGrafter"/>
</dbReference>
<dbReference type="GO" id="GO:0043066">
    <property type="term" value="P:negative regulation of apoptotic process"/>
    <property type="evidence" value="ECO:0007669"/>
    <property type="project" value="TreeGrafter"/>
</dbReference>
<dbReference type="Gene3D" id="1.10.1170.10">
    <property type="entry name" value="Inhibitor Of Apoptosis Protein (2mihbC-IAP-1), Chain A"/>
    <property type="match status" value="1"/>
</dbReference>
<dbReference type="Proteomes" id="UP000507470">
    <property type="component" value="Unassembled WGS sequence"/>
</dbReference>
<dbReference type="GO" id="GO:0008270">
    <property type="term" value="F:zinc ion binding"/>
    <property type="evidence" value="ECO:0007669"/>
    <property type="project" value="UniProtKB-KW"/>
</dbReference>
<keyword evidence="2 4" id="KW-0479">Metal-binding</keyword>
<feature type="region of interest" description="Disordered" evidence="5">
    <location>
        <begin position="61"/>
        <end position="96"/>
    </location>
</feature>
<feature type="domain" description="RING-type" evidence="6">
    <location>
        <begin position="264"/>
        <end position="303"/>
    </location>
</feature>
<organism evidence="7 8">
    <name type="scientific">Mytilus coruscus</name>
    <name type="common">Sea mussel</name>
    <dbReference type="NCBI Taxonomy" id="42192"/>
    <lineage>
        <taxon>Eukaryota</taxon>
        <taxon>Metazoa</taxon>
        <taxon>Spiralia</taxon>
        <taxon>Lophotrochozoa</taxon>
        <taxon>Mollusca</taxon>
        <taxon>Bivalvia</taxon>
        <taxon>Autobranchia</taxon>
        <taxon>Pteriomorphia</taxon>
        <taxon>Mytilida</taxon>
        <taxon>Mytiloidea</taxon>
        <taxon>Mytilidae</taxon>
        <taxon>Mytilinae</taxon>
        <taxon>Mytilus</taxon>
    </lineage>
</organism>
<dbReference type="GO" id="GO:0005634">
    <property type="term" value="C:nucleus"/>
    <property type="evidence" value="ECO:0007669"/>
    <property type="project" value="TreeGrafter"/>
</dbReference>
<reference evidence="7 8" key="1">
    <citation type="submission" date="2020-06" db="EMBL/GenBank/DDBJ databases">
        <authorList>
            <person name="Li R."/>
            <person name="Bekaert M."/>
        </authorList>
    </citation>
    <scope>NUCLEOTIDE SEQUENCE [LARGE SCALE GENOMIC DNA]</scope>
    <source>
        <strain evidence="8">wild</strain>
    </source>
</reference>
<evidence type="ECO:0000259" key="6">
    <source>
        <dbReference type="PROSITE" id="PS50089"/>
    </source>
</evidence>
<dbReference type="SMART" id="SM00238">
    <property type="entry name" value="BIR"/>
    <property type="match status" value="1"/>
</dbReference>
<evidence type="ECO:0000256" key="2">
    <source>
        <dbReference type="ARBA" id="ARBA00022771"/>
    </source>
</evidence>
<dbReference type="AlphaFoldDB" id="A0A6J8CHR3"/>
<gene>
    <name evidence="7" type="ORF">MCOR_29339</name>
</gene>
<dbReference type="PANTHER" id="PTHR10044:SF139">
    <property type="entry name" value="DEATH-ASSOCIATED INHIBITOR OF APOPTOSIS 2"/>
    <property type="match status" value="1"/>
</dbReference>
<dbReference type="InterPro" id="IPR001841">
    <property type="entry name" value="Znf_RING"/>
</dbReference>
<accession>A0A6J8CHR3</accession>
<dbReference type="InterPro" id="IPR013083">
    <property type="entry name" value="Znf_RING/FYVE/PHD"/>
</dbReference>
<evidence type="ECO:0000256" key="1">
    <source>
        <dbReference type="ARBA" id="ARBA00006672"/>
    </source>
</evidence>
<dbReference type="Pfam" id="PF00653">
    <property type="entry name" value="BIR"/>
    <property type="match status" value="1"/>
</dbReference>
<evidence type="ECO:0000313" key="8">
    <source>
        <dbReference type="Proteomes" id="UP000507470"/>
    </source>
</evidence>
<dbReference type="PROSITE" id="PS50089">
    <property type="entry name" value="ZF_RING_2"/>
    <property type="match status" value="1"/>
</dbReference>
<dbReference type="PROSITE" id="PS50143">
    <property type="entry name" value="BIR_REPEAT_2"/>
    <property type="match status" value="1"/>
</dbReference>
<dbReference type="InterPro" id="IPR001370">
    <property type="entry name" value="BIR_rpt"/>
</dbReference>
<dbReference type="OrthoDB" id="6136964at2759"/>
<keyword evidence="8" id="KW-1185">Reference proteome</keyword>